<dbReference type="InterPro" id="IPR029058">
    <property type="entry name" value="AB_hydrolase_fold"/>
</dbReference>
<dbReference type="InterPro" id="IPR000383">
    <property type="entry name" value="Xaa-Pro-like_dom"/>
</dbReference>
<name>A0ABS1WZV5_9GAMM</name>
<dbReference type="GO" id="GO:0016787">
    <property type="term" value="F:hydrolase activity"/>
    <property type="evidence" value="ECO:0007669"/>
    <property type="project" value="UniProtKB-KW"/>
</dbReference>
<organism evidence="3 4">
    <name type="scientific">Steroidobacter gossypii</name>
    <dbReference type="NCBI Taxonomy" id="2805490"/>
    <lineage>
        <taxon>Bacteria</taxon>
        <taxon>Pseudomonadati</taxon>
        <taxon>Pseudomonadota</taxon>
        <taxon>Gammaproteobacteria</taxon>
        <taxon>Steroidobacterales</taxon>
        <taxon>Steroidobacteraceae</taxon>
        <taxon>Steroidobacter</taxon>
    </lineage>
</organism>
<keyword evidence="1 3" id="KW-0378">Hydrolase</keyword>
<dbReference type="Gene3D" id="3.40.50.1820">
    <property type="entry name" value="alpha/beta hydrolase"/>
    <property type="match status" value="1"/>
</dbReference>
<dbReference type="RefSeq" id="WP_203168638.1">
    <property type="nucleotide sequence ID" value="NZ_JAEVLS010000004.1"/>
</dbReference>
<dbReference type="SUPFAM" id="SSF53474">
    <property type="entry name" value="alpha/beta-Hydrolases"/>
    <property type="match status" value="1"/>
</dbReference>
<dbReference type="SUPFAM" id="SSF49785">
    <property type="entry name" value="Galactose-binding domain-like"/>
    <property type="match status" value="1"/>
</dbReference>
<dbReference type="NCBIfam" id="TIGR00976">
    <property type="entry name" value="CocE_NonD"/>
    <property type="match status" value="1"/>
</dbReference>
<dbReference type="Gene3D" id="1.10.3020.10">
    <property type="entry name" value="alpha-amino acid ester hydrolase ( Helical cap domain)"/>
    <property type="match status" value="1"/>
</dbReference>
<keyword evidence="4" id="KW-1185">Reference proteome</keyword>
<dbReference type="Pfam" id="PF08530">
    <property type="entry name" value="PepX_C"/>
    <property type="match status" value="1"/>
</dbReference>
<dbReference type="EMBL" id="JAEVLS010000004">
    <property type="protein sequence ID" value="MBM0106516.1"/>
    <property type="molecule type" value="Genomic_DNA"/>
</dbReference>
<comment type="caution">
    <text evidence="3">The sequence shown here is derived from an EMBL/GenBank/DDBJ whole genome shotgun (WGS) entry which is preliminary data.</text>
</comment>
<sequence>MEETRGIGRYQVQLRWGIKIPLRDGICLNATAYIPRELRDPAPAIFTLTPYIGQTYHDRGMYFAAHGYPFLTVDVRGRGDSGGEFKPNINEAKDGHDVVEWLAQQTYCNGQVAMWGGSYSGYAQWATAKELPPHLSTIVPVASPSMGVDFPFGGNIASPYLMRWLTLVWGRASQDKIFADGVEYWDQRFREWYESGNAFEQLDTFLGNPSDVFQEWLRHPQPDDYWDSYNPTSEQYSRIALPVLSITGIYDGDQPGAISYYRQHLRHSRVARERHYLVIGPWDHAGTRTPRAEFGGLKLGPASVIDLPRLHLQWYAWTMQGGPKPEFLHNKVAYYVIGADRWRYAESLDSITRRVQLLYLHSAGNPTDVFSSGFLQSEPASSAPDQFVYDPRDTRLAQVEASVGSNYLVDQRMIHAAGVSQLIYHSQPFPSEMEVSGFFKLSVWLSIDRPDTDVRATVYLVDALGSAMRLSEDRIRARYRQDLRREVLIGTSEPLRYDFDHFTFVAVKISKGSRLRLVVGSNDSIYTQRNFNGGGVVSKESVKDARPVTVRLFHDGSHKSVLYVPLGDDVSEEPAWARSVVTDRQGQE</sequence>
<evidence type="ECO:0000313" key="4">
    <source>
        <dbReference type="Proteomes" id="UP000661077"/>
    </source>
</evidence>
<evidence type="ECO:0000259" key="2">
    <source>
        <dbReference type="SMART" id="SM00939"/>
    </source>
</evidence>
<dbReference type="InterPro" id="IPR008979">
    <property type="entry name" value="Galactose-bd-like_sf"/>
</dbReference>
<dbReference type="Gene3D" id="2.60.120.260">
    <property type="entry name" value="Galactose-binding domain-like"/>
    <property type="match status" value="1"/>
</dbReference>
<evidence type="ECO:0000313" key="3">
    <source>
        <dbReference type="EMBL" id="MBM0106516.1"/>
    </source>
</evidence>
<reference evidence="3 4" key="1">
    <citation type="journal article" date="2021" name="Int. J. Syst. Evol. Microbiol.">
        <title>Steroidobacter gossypii sp. nov., isolated from soil of cotton cropping field.</title>
        <authorList>
            <person name="Huang R."/>
            <person name="Yang S."/>
            <person name="Zhen C."/>
            <person name="Liu W."/>
        </authorList>
    </citation>
    <scope>NUCLEOTIDE SEQUENCE [LARGE SCALE GENOMIC DNA]</scope>
    <source>
        <strain evidence="3 4">S1-65</strain>
    </source>
</reference>
<dbReference type="Pfam" id="PF02129">
    <property type="entry name" value="Peptidase_S15"/>
    <property type="match status" value="1"/>
</dbReference>
<proteinExistence type="predicted"/>
<gene>
    <name evidence="3" type="ORF">JM946_17445</name>
</gene>
<dbReference type="InterPro" id="IPR005674">
    <property type="entry name" value="CocE/Ser_esterase"/>
</dbReference>
<protein>
    <submittedName>
        <fullName evidence="3">CocE/NonD family hydrolase</fullName>
    </submittedName>
</protein>
<feature type="domain" description="Xaa-Pro dipeptidyl-peptidase C-terminal" evidence="2">
    <location>
        <begin position="312"/>
        <end position="563"/>
    </location>
</feature>
<dbReference type="SMART" id="SM00939">
    <property type="entry name" value="PepX_C"/>
    <property type="match status" value="1"/>
</dbReference>
<accession>A0ABS1WZV5</accession>
<dbReference type="Proteomes" id="UP000661077">
    <property type="component" value="Unassembled WGS sequence"/>
</dbReference>
<dbReference type="InterPro" id="IPR013736">
    <property type="entry name" value="Xaa-Pro_dipept_C"/>
</dbReference>
<evidence type="ECO:0000256" key="1">
    <source>
        <dbReference type="ARBA" id="ARBA00022801"/>
    </source>
</evidence>